<dbReference type="InterPro" id="IPR021267">
    <property type="entry name" value="DUF2844"/>
</dbReference>
<reference evidence="2" key="1">
    <citation type="submission" date="2021-02" db="EMBL/GenBank/DDBJ databases">
        <title>Thiocyanate and organic carbon inputs drive convergent selection for specific autotrophic Afipia and Thiobacillus strains within complex microbiomes.</title>
        <authorList>
            <person name="Huddy R.J."/>
            <person name="Sachdeva R."/>
            <person name="Kadzinga F."/>
            <person name="Kantor R.S."/>
            <person name="Harrison S.T.L."/>
            <person name="Banfield J.F."/>
        </authorList>
    </citation>
    <scope>NUCLEOTIDE SEQUENCE</scope>
    <source>
        <strain evidence="2">SCN18_13_7_16_R3_B_64_19</strain>
    </source>
</reference>
<feature type="signal peptide" evidence="1">
    <location>
        <begin position="1"/>
        <end position="26"/>
    </location>
</feature>
<dbReference type="Pfam" id="PF11005">
    <property type="entry name" value="DUF2844"/>
    <property type="match status" value="1"/>
</dbReference>
<evidence type="ECO:0000313" key="3">
    <source>
        <dbReference type="Proteomes" id="UP000664800"/>
    </source>
</evidence>
<evidence type="ECO:0000313" key="2">
    <source>
        <dbReference type="EMBL" id="MBN8743689.1"/>
    </source>
</evidence>
<protein>
    <submittedName>
        <fullName evidence="2">DUF2844 domain-containing protein</fullName>
    </submittedName>
</protein>
<accession>A0A8I1MWL2</accession>
<dbReference type="AlphaFoldDB" id="A0A8I1MWL2"/>
<proteinExistence type="predicted"/>
<organism evidence="2 3">
    <name type="scientific">Thiomonas arsenitoxydans (strain DSM 22701 / CIP 110005 / 3As)</name>
    <dbReference type="NCBI Taxonomy" id="426114"/>
    <lineage>
        <taxon>Bacteria</taxon>
        <taxon>Pseudomonadati</taxon>
        <taxon>Pseudomonadota</taxon>
        <taxon>Betaproteobacteria</taxon>
        <taxon>Burkholderiales</taxon>
        <taxon>Thiomonas</taxon>
    </lineage>
</organism>
<sequence>MTAARTRLFSSLLGLTLALSSLSAQAGLGRPLSEAAQDGNPVSQVQRVAAQATSGPTATRNASAVQSQTVQTPQGVTVTEYANAAGTVFAITWKGPFKPNLQQLLGSYFAPYVHAAQTQTQQLNVSQVASSDIVVHSAGRMRGFLGVAWVPTLVPAGFDPASLQP</sequence>
<dbReference type="EMBL" id="JAFKMR010000013">
    <property type="protein sequence ID" value="MBN8743689.1"/>
    <property type="molecule type" value="Genomic_DNA"/>
</dbReference>
<dbReference type="Proteomes" id="UP000664800">
    <property type="component" value="Unassembled WGS sequence"/>
</dbReference>
<name>A0A8I1MWL2_THIA3</name>
<dbReference type="RefSeq" id="WP_276728779.1">
    <property type="nucleotide sequence ID" value="NZ_JAFKMR010000013.1"/>
</dbReference>
<feature type="chain" id="PRO_5034093915" evidence="1">
    <location>
        <begin position="27"/>
        <end position="165"/>
    </location>
</feature>
<keyword evidence="1" id="KW-0732">Signal</keyword>
<comment type="caution">
    <text evidence="2">The sequence shown here is derived from an EMBL/GenBank/DDBJ whole genome shotgun (WGS) entry which is preliminary data.</text>
</comment>
<evidence type="ECO:0000256" key="1">
    <source>
        <dbReference type="SAM" id="SignalP"/>
    </source>
</evidence>
<gene>
    <name evidence="2" type="ORF">J0I24_05210</name>
</gene>